<name>A0A255YGL6_9SPHN</name>
<keyword evidence="2" id="KW-1185">Reference proteome</keyword>
<sequence>MDAVALTLAWLTPQLGARPFILGLAGAQGSGKSTLAARLAQSLSNRGETLADGDRIQAPGDRAPPGGDRTIGRGDRIAVAVSIDDFYLPKRRRLALAAHVHPLLTTRGPPGTHDLPLLLDVLLRVRSGRPVTLPVFDKLADDRAAPQHWRRFPRIDILILEGWCIGARPQPAHALAKPVNDLEAHEDPDASWRTHANQALAGPYSRAWAMLDTLVFLAAPDWNTVPRWRAEQEAGLTRATGRVGMDSAALTRFCAHYERLTRWQLADTPRHAGLVLRLDGARRVVSFRS</sequence>
<evidence type="ECO:0000313" key="1">
    <source>
        <dbReference type="EMBL" id="OYQ28313.1"/>
    </source>
</evidence>
<dbReference type="EMBL" id="NOXT01000110">
    <property type="protein sequence ID" value="OYQ28313.1"/>
    <property type="molecule type" value="Genomic_DNA"/>
</dbReference>
<dbReference type="Gene3D" id="3.40.50.300">
    <property type="entry name" value="P-loop containing nucleotide triphosphate hydrolases"/>
    <property type="match status" value="1"/>
</dbReference>
<dbReference type="OrthoDB" id="455474at2"/>
<evidence type="ECO:0008006" key="3">
    <source>
        <dbReference type="Google" id="ProtNLM"/>
    </source>
</evidence>
<protein>
    <recommendedName>
        <fullName evidence="3">Kinase</fullName>
    </recommendedName>
</protein>
<dbReference type="AlphaFoldDB" id="A0A255YGL6"/>
<dbReference type="RefSeq" id="WP_094473821.1">
    <property type="nucleotide sequence ID" value="NZ_NOXT01000110.1"/>
</dbReference>
<dbReference type="Proteomes" id="UP000216991">
    <property type="component" value="Unassembled WGS sequence"/>
</dbReference>
<dbReference type="SUPFAM" id="SSF52540">
    <property type="entry name" value="P-loop containing nucleoside triphosphate hydrolases"/>
    <property type="match status" value="1"/>
</dbReference>
<dbReference type="PANTHER" id="PTHR10285">
    <property type="entry name" value="URIDINE KINASE"/>
    <property type="match status" value="1"/>
</dbReference>
<reference evidence="1 2" key="1">
    <citation type="submission" date="2017-07" db="EMBL/GenBank/DDBJ databases">
        <title>Sandarakinorhabdus cyanobacteriorum sp. nov., a novel bacterium isolated from cyanobacterial aggregates in a eutrophic lake.</title>
        <authorList>
            <person name="Cai H."/>
        </authorList>
    </citation>
    <scope>NUCLEOTIDE SEQUENCE [LARGE SCALE GENOMIC DNA]</scope>
    <source>
        <strain evidence="1 2">TH057</strain>
    </source>
</reference>
<comment type="caution">
    <text evidence="1">The sequence shown here is derived from an EMBL/GenBank/DDBJ whole genome shotgun (WGS) entry which is preliminary data.</text>
</comment>
<organism evidence="1 2">
    <name type="scientific">Sandarakinorhabdus cyanobacteriorum</name>
    <dbReference type="NCBI Taxonomy" id="1981098"/>
    <lineage>
        <taxon>Bacteria</taxon>
        <taxon>Pseudomonadati</taxon>
        <taxon>Pseudomonadota</taxon>
        <taxon>Alphaproteobacteria</taxon>
        <taxon>Sphingomonadales</taxon>
        <taxon>Sphingosinicellaceae</taxon>
        <taxon>Sandarakinorhabdus</taxon>
    </lineage>
</organism>
<dbReference type="InterPro" id="IPR027417">
    <property type="entry name" value="P-loop_NTPase"/>
</dbReference>
<evidence type="ECO:0000313" key="2">
    <source>
        <dbReference type="Proteomes" id="UP000216991"/>
    </source>
</evidence>
<gene>
    <name evidence="1" type="ORF">CHU93_09385</name>
</gene>
<proteinExistence type="predicted"/>
<accession>A0A255YGL6</accession>